<evidence type="ECO:0000256" key="1">
    <source>
        <dbReference type="SAM" id="Phobius"/>
    </source>
</evidence>
<evidence type="ECO:0000313" key="2">
    <source>
        <dbReference type="EMBL" id="MFC6391822.1"/>
    </source>
</evidence>
<accession>A0ABW1WTX4</accession>
<organism evidence="2 3">
    <name type="scientific">Methylorubrum zatmanii</name>
    <dbReference type="NCBI Taxonomy" id="29429"/>
    <lineage>
        <taxon>Bacteria</taxon>
        <taxon>Pseudomonadati</taxon>
        <taxon>Pseudomonadota</taxon>
        <taxon>Alphaproteobacteria</taxon>
        <taxon>Hyphomicrobiales</taxon>
        <taxon>Methylobacteriaceae</taxon>
        <taxon>Methylorubrum</taxon>
    </lineage>
</organism>
<keyword evidence="1" id="KW-1133">Transmembrane helix</keyword>
<keyword evidence="3" id="KW-1185">Reference proteome</keyword>
<dbReference type="Proteomes" id="UP001596237">
    <property type="component" value="Unassembled WGS sequence"/>
</dbReference>
<evidence type="ECO:0000313" key="3">
    <source>
        <dbReference type="Proteomes" id="UP001596237"/>
    </source>
</evidence>
<name>A0ABW1WTX4_9HYPH</name>
<sequence>MLTLCLLILAGFGVGSYLRLGAVTAASLIVLIAWVSTRLYLRTVGAADILMLFAYLSALQGGFLLGAYAATRRAEAAFSTK</sequence>
<proteinExistence type="predicted"/>
<gene>
    <name evidence="2" type="ORF">ACFQDP_21170</name>
</gene>
<comment type="caution">
    <text evidence="2">The sequence shown here is derived from an EMBL/GenBank/DDBJ whole genome shotgun (WGS) entry which is preliminary data.</text>
</comment>
<keyword evidence="1" id="KW-0812">Transmembrane</keyword>
<dbReference type="RefSeq" id="WP_009865259.1">
    <property type="nucleotide sequence ID" value="NZ_JBHSTT010000085.1"/>
</dbReference>
<reference evidence="3" key="1">
    <citation type="journal article" date="2019" name="Int. J. Syst. Evol. Microbiol.">
        <title>The Global Catalogue of Microorganisms (GCM) 10K type strain sequencing project: providing services to taxonomists for standard genome sequencing and annotation.</title>
        <authorList>
            <consortium name="The Broad Institute Genomics Platform"/>
            <consortium name="The Broad Institute Genome Sequencing Center for Infectious Disease"/>
            <person name="Wu L."/>
            <person name="Ma J."/>
        </authorList>
    </citation>
    <scope>NUCLEOTIDE SEQUENCE [LARGE SCALE GENOMIC DNA]</scope>
    <source>
        <strain evidence="3">CCUG 36916</strain>
    </source>
</reference>
<keyword evidence="1" id="KW-0472">Membrane</keyword>
<protein>
    <submittedName>
        <fullName evidence="2">Uncharacterized protein</fullName>
    </submittedName>
</protein>
<dbReference type="EMBL" id="JBHSTT010000085">
    <property type="protein sequence ID" value="MFC6391822.1"/>
    <property type="molecule type" value="Genomic_DNA"/>
</dbReference>
<feature type="transmembrane region" description="Helical" evidence="1">
    <location>
        <begin position="49"/>
        <end position="71"/>
    </location>
</feature>